<keyword evidence="3" id="KW-1185">Reference proteome</keyword>
<dbReference type="PANTHER" id="PTHR34475">
    <property type="match status" value="1"/>
</dbReference>
<accession>A0ABR8D1E4</accession>
<dbReference type="RefSeq" id="WP_190468671.1">
    <property type="nucleotide sequence ID" value="NZ_JACJSG010000007.1"/>
</dbReference>
<dbReference type="EMBL" id="JACJSG010000007">
    <property type="protein sequence ID" value="MBD2500246.1"/>
    <property type="molecule type" value="Genomic_DNA"/>
</dbReference>
<feature type="region of interest" description="Disordered" evidence="1">
    <location>
        <begin position="101"/>
        <end position="124"/>
    </location>
</feature>
<comment type="caution">
    <text evidence="2">The sequence shown here is derived from an EMBL/GenBank/DDBJ whole genome shotgun (WGS) entry which is preliminary data.</text>
</comment>
<gene>
    <name evidence="2" type="ORF">H6G83_06360</name>
</gene>
<proteinExistence type="predicted"/>
<evidence type="ECO:0000256" key="1">
    <source>
        <dbReference type="SAM" id="MobiDB-lite"/>
    </source>
</evidence>
<organism evidence="2 3">
    <name type="scientific">Anabaena azotica FACHB-119</name>
    <dbReference type="NCBI Taxonomy" id="947527"/>
    <lineage>
        <taxon>Bacteria</taxon>
        <taxon>Bacillati</taxon>
        <taxon>Cyanobacteriota</taxon>
        <taxon>Cyanophyceae</taxon>
        <taxon>Nostocales</taxon>
        <taxon>Nostocaceae</taxon>
        <taxon>Anabaena</taxon>
        <taxon>Anabaena azotica</taxon>
    </lineage>
</organism>
<dbReference type="Pfam" id="PF13413">
    <property type="entry name" value="HTH_25"/>
    <property type="match status" value="1"/>
</dbReference>
<feature type="region of interest" description="Disordered" evidence="1">
    <location>
        <begin position="298"/>
        <end position="338"/>
    </location>
</feature>
<dbReference type="Proteomes" id="UP000661112">
    <property type="component" value="Unassembled WGS sequence"/>
</dbReference>
<evidence type="ECO:0000313" key="3">
    <source>
        <dbReference type="Proteomes" id="UP000661112"/>
    </source>
</evidence>
<dbReference type="InterPro" id="IPR010982">
    <property type="entry name" value="Lambda_DNA-bd_dom_sf"/>
</dbReference>
<sequence>MYILDVPGNPTVAISQEELRSLSAQIEVELHRSKVYRRIVTRLETLLGAAGEQAKALCKAVGREAINLALKQFTQQHEMIAPIDQPSNNSVTNVTIIETPVLTEPPKQPPQPTSSPSDSTQAAVANQNPTAMLTQWLKPHKKPSNNELAKEMAEKERLESMVKIGQQLKQARENHNLSLGQLSIYTHIPIEQMAAVENANFALLPEDVYIRGFIRVMGNALGINGTILAASLPKLGTTTSVIPSWNQSKNNGKTLNLEIRPMHLYLGYTALVAGSVGALSWISQQANPDKLIDTDKILLPSSSSPQTPQKPKTSVKSGIKSSEIGISDGNNISPPEAF</sequence>
<feature type="compositionally biased region" description="Low complexity" evidence="1">
    <location>
        <begin position="300"/>
        <end position="329"/>
    </location>
</feature>
<protein>
    <submittedName>
        <fullName evidence="2">Helix-turn-helix domain-containing protein</fullName>
    </submittedName>
</protein>
<dbReference type="Gene3D" id="1.10.260.40">
    <property type="entry name" value="lambda repressor-like DNA-binding domains"/>
    <property type="match status" value="1"/>
</dbReference>
<name>A0ABR8D1E4_9NOST</name>
<dbReference type="InterPro" id="IPR050400">
    <property type="entry name" value="Bact_Cytoskel_RodZ"/>
</dbReference>
<evidence type="ECO:0000313" key="2">
    <source>
        <dbReference type="EMBL" id="MBD2500246.1"/>
    </source>
</evidence>
<dbReference type="PANTHER" id="PTHR34475:SF1">
    <property type="entry name" value="CYTOSKELETON PROTEIN RODZ"/>
    <property type="match status" value="1"/>
</dbReference>
<reference evidence="2 3" key="1">
    <citation type="journal article" date="2020" name="ISME J.">
        <title>Comparative genomics reveals insights into cyanobacterial evolution and habitat adaptation.</title>
        <authorList>
            <person name="Chen M.Y."/>
            <person name="Teng W.K."/>
            <person name="Zhao L."/>
            <person name="Hu C.X."/>
            <person name="Zhou Y.K."/>
            <person name="Han B.P."/>
            <person name="Song L.R."/>
            <person name="Shu W.S."/>
        </authorList>
    </citation>
    <scope>NUCLEOTIDE SEQUENCE [LARGE SCALE GENOMIC DNA]</scope>
    <source>
        <strain evidence="2 3">FACHB-119</strain>
    </source>
</reference>